<gene>
    <name evidence="1" type="ORF">SMRZ_LOCUS13403</name>
</gene>
<sequence>MLCKYYFLAHYNERIVIKLNHVQLWSYKRLVLMLHNNSVFF</sequence>
<protein>
    <submittedName>
        <fullName evidence="1">Uncharacterized protein</fullName>
    </submittedName>
</protein>
<proteinExistence type="predicted"/>
<dbReference type="EMBL" id="UZAI01009903">
    <property type="protein sequence ID" value="VDP06001.1"/>
    <property type="molecule type" value="Genomic_DNA"/>
</dbReference>
<evidence type="ECO:0000313" key="2">
    <source>
        <dbReference type="Proteomes" id="UP000277204"/>
    </source>
</evidence>
<accession>A0A183MBH8</accession>
<dbReference type="Proteomes" id="UP000277204">
    <property type="component" value="Unassembled WGS sequence"/>
</dbReference>
<dbReference type="AlphaFoldDB" id="A0A183MBH8"/>
<reference evidence="1 2" key="1">
    <citation type="submission" date="2018-11" db="EMBL/GenBank/DDBJ databases">
        <authorList>
            <consortium name="Pathogen Informatics"/>
        </authorList>
    </citation>
    <scope>NUCLEOTIDE SEQUENCE [LARGE SCALE GENOMIC DNA]</scope>
    <source>
        <strain evidence="1 2">Zambia</strain>
    </source>
</reference>
<name>A0A183MBH8_9TREM</name>
<organism evidence="1 2">
    <name type="scientific">Schistosoma margrebowiei</name>
    <dbReference type="NCBI Taxonomy" id="48269"/>
    <lineage>
        <taxon>Eukaryota</taxon>
        <taxon>Metazoa</taxon>
        <taxon>Spiralia</taxon>
        <taxon>Lophotrochozoa</taxon>
        <taxon>Platyhelminthes</taxon>
        <taxon>Trematoda</taxon>
        <taxon>Digenea</taxon>
        <taxon>Strigeidida</taxon>
        <taxon>Schistosomatoidea</taxon>
        <taxon>Schistosomatidae</taxon>
        <taxon>Schistosoma</taxon>
    </lineage>
</organism>
<keyword evidence="2" id="KW-1185">Reference proteome</keyword>
<evidence type="ECO:0000313" key="1">
    <source>
        <dbReference type="EMBL" id="VDP06001.1"/>
    </source>
</evidence>